<dbReference type="SUPFAM" id="SSF88697">
    <property type="entry name" value="PUA domain-like"/>
    <property type="match status" value="1"/>
</dbReference>
<keyword evidence="6 12" id="KW-0698">rRNA processing</keyword>
<evidence type="ECO:0000256" key="4">
    <source>
        <dbReference type="ARBA" id="ARBA00013673"/>
    </source>
</evidence>
<evidence type="ECO:0000256" key="3">
    <source>
        <dbReference type="ARBA" id="ARBA00012328"/>
    </source>
</evidence>
<dbReference type="Gene3D" id="2.40.240.20">
    <property type="entry name" value="Hypothetical PUA domain-like, domain 1"/>
    <property type="match status" value="1"/>
</dbReference>
<dbReference type="GO" id="GO:0032259">
    <property type="term" value="P:methylation"/>
    <property type="evidence" value="ECO:0007669"/>
    <property type="project" value="UniProtKB-KW"/>
</dbReference>
<evidence type="ECO:0000256" key="6">
    <source>
        <dbReference type="ARBA" id="ARBA00022552"/>
    </source>
</evidence>
<comment type="function">
    <text evidence="10 12">Specifically methylates the N3 position of the uracil ring of uridine 1498 (m3U1498) in 16S rRNA. Acts on the fully assembled 30S ribosomal subunit.</text>
</comment>
<evidence type="ECO:0000256" key="7">
    <source>
        <dbReference type="ARBA" id="ARBA00022603"/>
    </source>
</evidence>
<organism evidence="14 15">
    <name type="scientific">Schaalia naturae</name>
    <dbReference type="NCBI Taxonomy" id="635203"/>
    <lineage>
        <taxon>Bacteria</taxon>
        <taxon>Bacillati</taxon>
        <taxon>Actinomycetota</taxon>
        <taxon>Actinomycetes</taxon>
        <taxon>Actinomycetales</taxon>
        <taxon>Actinomycetaceae</taxon>
        <taxon>Schaalia</taxon>
    </lineage>
</organism>
<dbReference type="PANTHER" id="PTHR30027:SF3">
    <property type="entry name" value="16S RRNA (URACIL(1498)-N(3))-METHYLTRANSFERASE"/>
    <property type="match status" value="1"/>
</dbReference>
<dbReference type="NCBIfam" id="NF008693">
    <property type="entry name" value="PRK11713.2-3"/>
    <property type="match status" value="1"/>
</dbReference>
<keyword evidence="8 12" id="KW-0808">Transferase</keyword>
<dbReference type="EC" id="2.1.1.193" evidence="3 12"/>
<keyword evidence="9 12" id="KW-0949">S-adenosyl-L-methionine</keyword>
<proteinExistence type="inferred from homology"/>
<comment type="similarity">
    <text evidence="2 12">Belongs to the RNA methyltransferase RsmE family.</text>
</comment>
<evidence type="ECO:0000259" key="13">
    <source>
        <dbReference type="Pfam" id="PF04452"/>
    </source>
</evidence>
<dbReference type="Gene3D" id="3.40.1280.10">
    <property type="match status" value="1"/>
</dbReference>
<evidence type="ECO:0000313" key="14">
    <source>
        <dbReference type="EMBL" id="MFC7580941.1"/>
    </source>
</evidence>
<keyword evidence="5 12" id="KW-0963">Cytoplasm</keyword>
<dbReference type="InterPro" id="IPR006700">
    <property type="entry name" value="RsmE"/>
</dbReference>
<dbReference type="RefSeq" id="WP_380973611.1">
    <property type="nucleotide sequence ID" value="NZ_JBHTEF010000001.1"/>
</dbReference>
<dbReference type="InterPro" id="IPR015947">
    <property type="entry name" value="PUA-like_sf"/>
</dbReference>
<dbReference type="SUPFAM" id="SSF75217">
    <property type="entry name" value="alpha/beta knot"/>
    <property type="match status" value="1"/>
</dbReference>
<gene>
    <name evidence="14" type="ORF">ACFQWG_06990</name>
</gene>
<name>A0ABW2SM82_9ACTO</name>
<evidence type="ECO:0000256" key="12">
    <source>
        <dbReference type="PIRNR" id="PIRNR015601"/>
    </source>
</evidence>
<evidence type="ECO:0000256" key="10">
    <source>
        <dbReference type="ARBA" id="ARBA00025699"/>
    </source>
</evidence>
<dbReference type="Pfam" id="PF04452">
    <property type="entry name" value="Methyltrans_RNA"/>
    <property type="match status" value="1"/>
</dbReference>
<sequence length="268" mass="27876">MTLPVFLADDLLVPSAAALRPGDAARLEGAEGRHAALARRLAVGELLDVVDGAGLRLTCEATAVSSAGAELLVRARREEPEPRPALVLVQALAKGGRDEQAVETATEIGVDRVVPWQANRSVVRWQGAKAQRGRAKWQALVRAAAKQSRRARIPEVLPVLDSRGLAAWVRGFADEGGRCLVCHEEAVRALTAHLEELGADLGRAAGIAMIVGPEGGVDAAELEALRAAGAVPVLLGPHVLRSASAGPAAAVLVSAATGRWSRARENGA</sequence>
<evidence type="ECO:0000256" key="1">
    <source>
        <dbReference type="ARBA" id="ARBA00004496"/>
    </source>
</evidence>
<comment type="catalytic activity">
    <reaction evidence="11 12">
        <text>uridine(1498) in 16S rRNA + S-adenosyl-L-methionine = N(3)-methyluridine(1498) in 16S rRNA + S-adenosyl-L-homocysteine + H(+)</text>
        <dbReference type="Rhea" id="RHEA:42920"/>
        <dbReference type="Rhea" id="RHEA-COMP:10283"/>
        <dbReference type="Rhea" id="RHEA-COMP:10284"/>
        <dbReference type="ChEBI" id="CHEBI:15378"/>
        <dbReference type="ChEBI" id="CHEBI:57856"/>
        <dbReference type="ChEBI" id="CHEBI:59789"/>
        <dbReference type="ChEBI" id="CHEBI:65315"/>
        <dbReference type="ChEBI" id="CHEBI:74502"/>
        <dbReference type="EC" id="2.1.1.193"/>
    </reaction>
</comment>
<comment type="subcellular location">
    <subcellularLocation>
        <location evidence="1 12">Cytoplasm</location>
    </subcellularLocation>
</comment>
<dbReference type="InterPro" id="IPR029028">
    <property type="entry name" value="Alpha/beta_knot_MTases"/>
</dbReference>
<dbReference type="InterPro" id="IPR029026">
    <property type="entry name" value="tRNA_m1G_MTases_N"/>
</dbReference>
<dbReference type="Proteomes" id="UP001596527">
    <property type="component" value="Unassembled WGS sequence"/>
</dbReference>
<evidence type="ECO:0000256" key="11">
    <source>
        <dbReference type="ARBA" id="ARBA00047944"/>
    </source>
</evidence>
<dbReference type="EMBL" id="JBHTEF010000001">
    <property type="protein sequence ID" value="MFC7580941.1"/>
    <property type="molecule type" value="Genomic_DNA"/>
</dbReference>
<reference evidence="15" key="1">
    <citation type="journal article" date="2019" name="Int. J. Syst. Evol. Microbiol.">
        <title>The Global Catalogue of Microorganisms (GCM) 10K type strain sequencing project: providing services to taxonomists for standard genome sequencing and annotation.</title>
        <authorList>
            <consortium name="The Broad Institute Genomics Platform"/>
            <consortium name="The Broad Institute Genome Sequencing Center for Infectious Disease"/>
            <person name="Wu L."/>
            <person name="Ma J."/>
        </authorList>
    </citation>
    <scope>NUCLEOTIDE SEQUENCE [LARGE SCALE GENOMIC DNA]</scope>
    <source>
        <strain evidence="15">CCUG 56698</strain>
    </source>
</reference>
<keyword evidence="7 12" id="KW-0489">Methyltransferase</keyword>
<dbReference type="PANTHER" id="PTHR30027">
    <property type="entry name" value="RIBOSOMAL RNA SMALL SUBUNIT METHYLTRANSFERASE E"/>
    <property type="match status" value="1"/>
</dbReference>
<dbReference type="CDD" id="cd18084">
    <property type="entry name" value="RsmE-like"/>
    <property type="match status" value="1"/>
</dbReference>
<accession>A0ABW2SM82</accession>
<protein>
    <recommendedName>
        <fullName evidence="4 12">Ribosomal RNA small subunit methyltransferase E</fullName>
        <ecNumber evidence="3 12">2.1.1.193</ecNumber>
    </recommendedName>
</protein>
<keyword evidence="15" id="KW-1185">Reference proteome</keyword>
<evidence type="ECO:0000256" key="5">
    <source>
        <dbReference type="ARBA" id="ARBA00022490"/>
    </source>
</evidence>
<evidence type="ECO:0000256" key="2">
    <source>
        <dbReference type="ARBA" id="ARBA00005528"/>
    </source>
</evidence>
<feature type="domain" description="Ribosomal RNA small subunit methyltransferase E methyltransferase" evidence="13">
    <location>
        <begin position="83"/>
        <end position="253"/>
    </location>
</feature>
<evidence type="ECO:0000256" key="9">
    <source>
        <dbReference type="ARBA" id="ARBA00022691"/>
    </source>
</evidence>
<comment type="caution">
    <text evidence="14">The sequence shown here is derived from an EMBL/GenBank/DDBJ whole genome shotgun (WGS) entry which is preliminary data.</text>
</comment>
<dbReference type="GO" id="GO:0008168">
    <property type="term" value="F:methyltransferase activity"/>
    <property type="evidence" value="ECO:0007669"/>
    <property type="project" value="UniProtKB-KW"/>
</dbReference>
<dbReference type="InterPro" id="IPR046886">
    <property type="entry name" value="RsmE_MTase_dom"/>
</dbReference>
<evidence type="ECO:0000256" key="8">
    <source>
        <dbReference type="ARBA" id="ARBA00022679"/>
    </source>
</evidence>
<dbReference type="PIRSF" id="PIRSF015601">
    <property type="entry name" value="MTase_slr0722"/>
    <property type="match status" value="1"/>
</dbReference>
<evidence type="ECO:0000313" key="15">
    <source>
        <dbReference type="Proteomes" id="UP001596527"/>
    </source>
</evidence>
<dbReference type="NCBIfam" id="TIGR00046">
    <property type="entry name" value="RsmE family RNA methyltransferase"/>
    <property type="match status" value="1"/>
</dbReference>